<dbReference type="Proteomes" id="UP000291088">
    <property type="component" value="Unassembled WGS sequence"/>
</dbReference>
<dbReference type="Gene3D" id="1.10.10.10">
    <property type="entry name" value="Winged helix-like DNA-binding domain superfamily/Winged helix DNA-binding domain"/>
    <property type="match status" value="1"/>
</dbReference>
<evidence type="ECO:0000256" key="2">
    <source>
        <dbReference type="ARBA" id="ARBA00023012"/>
    </source>
</evidence>
<dbReference type="InterPro" id="IPR001867">
    <property type="entry name" value="OmpR/PhoB-type_DNA-bd"/>
</dbReference>
<keyword evidence="3 5" id="KW-0238">DNA-binding</keyword>
<accession>A0A4Q2TW42</accession>
<evidence type="ECO:0000313" key="9">
    <source>
        <dbReference type="Proteomes" id="UP000291088"/>
    </source>
</evidence>
<evidence type="ECO:0000259" key="6">
    <source>
        <dbReference type="PROSITE" id="PS50110"/>
    </source>
</evidence>
<feature type="domain" description="OmpR/PhoB-type" evidence="7">
    <location>
        <begin position="139"/>
        <end position="237"/>
    </location>
</feature>
<keyword evidence="2" id="KW-0902">Two-component regulatory system</keyword>
<evidence type="ECO:0000256" key="5">
    <source>
        <dbReference type="PROSITE-ProRule" id="PRU01091"/>
    </source>
</evidence>
<dbReference type="GO" id="GO:0000976">
    <property type="term" value="F:transcription cis-regulatory region binding"/>
    <property type="evidence" value="ECO:0007669"/>
    <property type="project" value="TreeGrafter"/>
</dbReference>
<dbReference type="InterPro" id="IPR039420">
    <property type="entry name" value="WalR-like"/>
</dbReference>
<comment type="caution">
    <text evidence="8">The sequence shown here is derived from an EMBL/GenBank/DDBJ whole genome shotgun (WGS) entry which is preliminary data.</text>
</comment>
<dbReference type="InterPro" id="IPR016032">
    <property type="entry name" value="Sig_transdc_resp-reg_C-effctor"/>
</dbReference>
<dbReference type="SUPFAM" id="SSF52172">
    <property type="entry name" value="CheY-like"/>
    <property type="match status" value="1"/>
</dbReference>
<evidence type="ECO:0000313" key="8">
    <source>
        <dbReference type="EMBL" id="RYC23171.1"/>
    </source>
</evidence>
<keyword evidence="9" id="KW-1185">Reference proteome</keyword>
<feature type="DNA-binding region" description="OmpR/PhoB-type" evidence="5">
    <location>
        <begin position="139"/>
        <end position="237"/>
    </location>
</feature>
<dbReference type="PROSITE" id="PS50110">
    <property type="entry name" value="RESPONSE_REGULATORY"/>
    <property type="match status" value="1"/>
</dbReference>
<feature type="modified residue" description="4-aspartylphosphate" evidence="4">
    <location>
        <position position="57"/>
    </location>
</feature>
<dbReference type="InterPro" id="IPR036388">
    <property type="entry name" value="WH-like_DNA-bd_sf"/>
</dbReference>
<proteinExistence type="predicted"/>
<dbReference type="EMBL" id="SDVB01000106">
    <property type="protein sequence ID" value="RYC23171.1"/>
    <property type="molecule type" value="Genomic_DNA"/>
</dbReference>
<dbReference type="InterPro" id="IPR001789">
    <property type="entry name" value="Sig_transdc_resp-reg_receiver"/>
</dbReference>
<protein>
    <submittedName>
        <fullName evidence="8">Response regulator transcription factor</fullName>
    </submittedName>
</protein>
<dbReference type="SUPFAM" id="SSF46894">
    <property type="entry name" value="C-terminal effector domain of the bipartite response regulators"/>
    <property type="match status" value="1"/>
</dbReference>
<evidence type="ECO:0000256" key="1">
    <source>
        <dbReference type="ARBA" id="ARBA00022553"/>
    </source>
</evidence>
<organism evidence="8 9">
    <name type="scientific">Ciceribacter ferrooxidans</name>
    <dbReference type="NCBI Taxonomy" id="2509717"/>
    <lineage>
        <taxon>Bacteria</taxon>
        <taxon>Pseudomonadati</taxon>
        <taxon>Pseudomonadota</taxon>
        <taxon>Alphaproteobacteria</taxon>
        <taxon>Hyphomicrobiales</taxon>
        <taxon>Rhizobiaceae</taxon>
        <taxon>Ciceribacter</taxon>
    </lineage>
</organism>
<evidence type="ECO:0000256" key="4">
    <source>
        <dbReference type="PROSITE-ProRule" id="PRU00169"/>
    </source>
</evidence>
<keyword evidence="1 4" id="KW-0597">Phosphoprotein</keyword>
<dbReference type="GO" id="GO:0005829">
    <property type="term" value="C:cytosol"/>
    <property type="evidence" value="ECO:0007669"/>
    <property type="project" value="TreeGrafter"/>
</dbReference>
<dbReference type="GO" id="GO:0032993">
    <property type="term" value="C:protein-DNA complex"/>
    <property type="evidence" value="ECO:0007669"/>
    <property type="project" value="TreeGrafter"/>
</dbReference>
<dbReference type="SMART" id="SM00862">
    <property type="entry name" value="Trans_reg_C"/>
    <property type="match status" value="1"/>
</dbReference>
<dbReference type="InterPro" id="IPR011006">
    <property type="entry name" value="CheY-like_superfamily"/>
</dbReference>
<feature type="domain" description="Response regulatory" evidence="6">
    <location>
        <begin position="9"/>
        <end position="124"/>
    </location>
</feature>
<sequence length="247" mass="27482">MKARNMRRLVLFVSENADLYMLLAHILNREGFRTALVSEDEVLERAAAGDVTALILDSAEGSDLVLRVCAAIKASERTSQIPTVAIVPSGDERHYLALLKAGIDENFVRPISPARLLAYLDSLNPFDTSDHHPTDEAQETKVTIGPLRVEARRRLVSHGDNEVQFGPIEFNILSRLLHAPGRVCSRSELIEAAWPGGRYVQPRTVDVHVGRLRRALERLTGRTLIRTIRSTGYAIELDNAAGWSMLR</sequence>
<dbReference type="Gene3D" id="3.40.50.2300">
    <property type="match status" value="1"/>
</dbReference>
<dbReference type="OrthoDB" id="9803032at2"/>
<name>A0A4Q2TW42_9HYPH</name>
<reference evidence="8 9" key="1">
    <citation type="submission" date="2019-01" db="EMBL/GenBank/DDBJ databases">
        <authorList>
            <person name="Deng T."/>
        </authorList>
    </citation>
    <scope>NUCLEOTIDE SEQUENCE [LARGE SCALE GENOMIC DNA]</scope>
    <source>
        <strain evidence="8 9">F8825</strain>
    </source>
</reference>
<dbReference type="AlphaFoldDB" id="A0A4Q2TW42"/>
<dbReference type="PANTHER" id="PTHR48111:SF40">
    <property type="entry name" value="PHOSPHATE REGULON TRANSCRIPTIONAL REGULATORY PROTEIN PHOB"/>
    <property type="match status" value="1"/>
</dbReference>
<dbReference type="Pfam" id="PF00486">
    <property type="entry name" value="Trans_reg_C"/>
    <property type="match status" value="1"/>
</dbReference>
<gene>
    <name evidence="8" type="ORF">EUU22_03460</name>
</gene>
<dbReference type="GO" id="GO:0006355">
    <property type="term" value="P:regulation of DNA-templated transcription"/>
    <property type="evidence" value="ECO:0007669"/>
    <property type="project" value="InterPro"/>
</dbReference>
<evidence type="ECO:0000256" key="3">
    <source>
        <dbReference type="ARBA" id="ARBA00023125"/>
    </source>
</evidence>
<evidence type="ECO:0000259" key="7">
    <source>
        <dbReference type="PROSITE" id="PS51755"/>
    </source>
</evidence>
<dbReference type="GO" id="GO:0000156">
    <property type="term" value="F:phosphorelay response regulator activity"/>
    <property type="evidence" value="ECO:0007669"/>
    <property type="project" value="TreeGrafter"/>
</dbReference>
<dbReference type="PANTHER" id="PTHR48111">
    <property type="entry name" value="REGULATOR OF RPOS"/>
    <property type="match status" value="1"/>
</dbReference>
<dbReference type="PROSITE" id="PS51755">
    <property type="entry name" value="OMPR_PHOB"/>
    <property type="match status" value="1"/>
</dbReference>
<dbReference type="CDD" id="cd00383">
    <property type="entry name" value="trans_reg_C"/>
    <property type="match status" value="1"/>
</dbReference>